<sequence length="45" mass="4798">MSKGTIKHNDFARGAKEKGQVSAEAKKAARLALLAQAKAKQTKES</sequence>
<organism evidence="2 3">
    <name type="scientific">Weissella soli</name>
    <dbReference type="NCBI Taxonomy" id="155866"/>
    <lineage>
        <taxon>Bacteria</taxon>
        <taxon>Bacillati</taxon>
        <taxon>Bacillota</taxon>
        <taxon>Bacilli</taxon>
        <taxon>Lactobacillales</taxon>
        <taxon>Lactobacillaceae</taxon>
        <taxon>Weissella</taxon>
    </lineage>
</organism>
<evidence type="ECO:0000313" key="3">
    <source>
        <dbReference type="Proteomes" id="UP000254912"/>
    </source>
</evidence>
<gene>
    <name evidence="2" type="ORF">DFP99_0428</name>
</gene>
<dbReference type="Proteomes" id="UP000254912">
    <property type="component" value="Unassembled WGS sequence"/>
</dbReference>
<feature type="compositionally biased region" description="Basic and acidic residues" evidence="1">
    <location>
        <begin position="7"/>
        <end position="23"/>
    </location>
</feature>
<keyword evidence="3" id="KW-1185">Reference proteome</keyword>
<feature type="region of interest" description="Disordered" evidence="1">
    <location>
        <begin position="1"/>
        <end position="23"/>
    </location>
</feature>
<name>A0A288QMQ0_9LACO</name>
<reference evidence="2 3" key="1">
    <citation type="submission" date="2018-07" db="EMBL/GenBank/DDBJ databases">
        <title>Genomic Encyclopedia of Type Strains, Phase III (KMG-III): the genomes of soil and plant-associated and newly described type strains.</title>
        <authorList>
            <person name="Whitman W."/>
        </authorList>
    </citation>
    <scope>NUCLEOTIDE SEQUENCE [LARGE SCALE GENOMIC DNA]</scope>
    <source>
        <strain evidence="2 3">CECT 7031</strain>
    </source>
</reference>
<dbReference type="AlphaFoldDB" id="A0A288QMQ0"/>
<evidence type="ECO:0000313" key="2">
    <source>
        <dbReference type="EMBL" id="RDL12004.1"/>
    </source>
</evidence>
<accession>A0A288QMQ0</accession>
<evidence type="ECO:0000256" key="1">
    <source>
        <dbReference type="SAM" id="MobiDB-lite"/>
    </source>
</evidence>
<comment type="caution">
    <text evidence="2">The sequence shown here is derived from an EMBL/GenBank/DDBJ whole genome shotgun (WGS) entry which is preliminary data.</text>
</comment>
<proteinExistence type="predicted"/>
<dbReference type="KEGG" id="wso:WSWS_00800"/>
<dbReference type="GeneID" id="94546827"/>
<dbReference type="EMBL" id="QRAS01000001">
    <property type="protein sequence ID" value="RDL12004.1"/>
    <property type="molecule type" value="Genomic_DNA"/>
</dbReference>
<dbReference type="RefSeq" id="WP_164699427.1">
    <property type="nucleotide sequence ID" value="NZ_BJYO01000002.1"/>
</dbReference>
<protein>
    <submittedName>
        <fullName evidence="2">Uncharacterized protein</fullName>
    </submittedName>
</protein>